<dbReference type="SUPFAM" id="SSF52777">
    <property type="entry name" value="CoA-dependent acyltransferases"/>
    <property type="match status" value="2"/>
</dbReference>
<evidence type="ECO:0000256" key="3">
    <source>
        <dbReference type="ARBA" id="ARBA00022553"/>
    </source>
</evidence>
<evidence type="ECO:0000313" key="6">
    <source>
        <dbReference type="Proteomes" id="UP001604267"/>
    </source>
</evidence>
<dbReference type="InterPro" id="IPR025110">
    <property type="entry name" value="AMP-bd_C"/>
</dbReference>
<keyword evidence="3" id="KW-0597">Phosphoprotein</keyword>
<evidence type="ECO:0000256" key="1">
    <source>
        <dbReference type="ARBA" id="ARBA00001957"/>
    </source>
</evidence>
<dbReference type="SUPFAM" id="SSF47336">
    <property type="entry name" value="ACP-like"/>
    <property type="match status" value="1"/>
</dbReference>
<dbReference type="PROSITE" id="PS50075">
    <property type="entry name" value="CARRIER"/>
    <property type="match status" value="1"/>
</dbReference>
<evidence type="ECO:0000256" key="2">
    <source>
        <dbReference type="ARBA" id="ARBA00022450"/>
    </source>
</evidence>
<protein>
    <submittedName>
        <fullName evidence="5">Condensation domain-containing protein</fullName>
    </submittedName>
</protein>
<sequence length="701" mass="76245">NKQLIAYTVPIPGQAPDVSELRAHLQRQLPDYMIPSLYVTLDQLPLTPNGKVDTKALPAPDHHRPELATTYTAPRNSTEETIAGVWSDVLGIDTVGIHDNFFELGGHSLLATQVTSRLRQRLGVDVPVRALFTSPTVATLAGVVRELETAGEAPLVPVDRGNGPLPLSFAQQRLWFLDQLTPGSAEYLVPFGLRVRGMLDTGALGAAFTGLVARHEVLRTRFVTDDSGRPAQVVDAPWSVTPVVHDVRAVPAAGRERAALEVMAAEARRPFELDGGRLLRVDVVRVADDDQYVLLTLHHIVSDGWSSGILARELRELYAAAVAGCEASLPELPVQYADFAVWQREQLSGNLLEGQLAYWRERLSGMPTLELPTDHGRPAEREGAEGDTVYFSVPSEVTEALRSTVSGRGASLFMALLALFQIVLARYCRQDDIAVGTPIAGRNRAETEDLIGFFVNTLVMRTDLSGDPTFTELLDRVRDTALGAYDHQDLPFERLVDELAPDRDLSRNPLFQTLFVFQNTPDGNAWSLPGLTVEEVGVGGQEAKFDLQLTAAEAGGELLAALEYRTDLFERATIERFAGHFATLAASVAATPQARLSELNMLTVGERREVLVDWNGVSGPYPEMATIHQLIEERVAADPGAIAVTWGGRRWSYGEINARANQLAHHLRGTGVGADTLIAVCLERSPDLIATLLGILKAGAA</sequence>
<dbReference type="RefSeq" id="WP_392826200.1">
    <property type="nucleotide sequence ID" value="NZ_JBICYV010000047.1"/>
</dbReference>
<proteinExistence type="predicted"/>
<feature type="domain" description="Carrier" evidence="4">
    <location>
        <begin position="73"/>
        <end position="148"/>
    </location>
</feature>
<dbReference type="InterPro" id="IPR023213">
    <property type="entry name" value="CAT-like_dom_sf"/>
</dbReference>
<dbReference type="EMBL" id="JBICYV010000047">
    <property type="protein sequence ID" value="MFG3016931.1"/>
    <property type="molecule type" value="Genomic_DNA"/>
</dbReference>
<evidence type="ECO:0000313" key="5">
    <source>
        <dbReference type="EMBL" id="MFG3016931.1"/>
    </source>
</evidence>
<dbReference type="Gene3D" id="3.30.300.30">
    <property type="match status" value="1"/>
</dbReference>
<dbReference type="Pfam" id="PF00501">
    <property type="entry name" value="AMP-binding"/>
    <property type="match status" value="1"/>
</dbReference>
<dbReference type="InterPro" id="IPR045851">
    <property type="entry name" value="AMP-bd_C_sf"/>
</dbReference>
<evidence type="ECO:0000259" key="4">
    <source>
        <dbReference type="PROSITE" id="PS50075"/>
    </source>
</evidence>
<dbReference type="SUPFAM" id="SSF56801">
    <property type="entry name" value="Acetyl-CoA synthetase-like"/>
    <property type="match status" value="2"/>
</dbReference>
<dbReference type="InterPro" id="IPR006162">
    <property type="entry name" value="Ppantetheine_attach_site"/>
</dbReference>
<feature type="non-terminal residue" evidence="5">
    <location>
        <position position="701"/>
    </location>
</feature>
<dbReference type="InterPro" id="IPR009081">
    <property type="entry name" value="PP-bd_ACP"/>
</dbReference>
<dbReference type="Gene3D" id="1.10.1200.10">
    <property type="entry name" value="ACP-like"/>
    <property type="match status" value="1"/>
</dbReference>
<comment type="cofactor">
    <cofactor evidence="1">
        <name>pantetheine 4'-phosphate</name>
        <dbReference type="ChEBI" id="CHEBI:47942"/>
    </cofactor>
</comment>
<dbReference type="InterPro" id="IPR036736">
    <property type="entry name" value="ACP-like_sf"/>
</dbReference>
<dbReference type="Pfam" id="PF13193">
    <property type="entry name" value="AMP-binding_C"/>
    <property type="match status" value="1"/>
</dbReference>
<accession>A0ABW7BJF9</accession>
<dbReference type="Pfam" id="PF00668">
    <property type="entry name" value="Condensation"/>
    <property type="match status" value="1"/>
</dbReference>
<dbReference type="CDD" id="cd19531">
    <property type="entry name" value="LCL_NRPS-like"/>
    <property type="match status" value="1"/>
</dbReference>
<dbReference type="Gene3D" id="3.40.50.980">
    <property type="match status" value="2"/>
</dbReference>
<dbReference type="Proteomes" id="UP001604267">
    <property type="component" value="Unassembled WGS sequence"/>
</dbReference>
<dbReference type="InterPro" id="IPR000873">
    <property type="entry name" value="AMP-dep_synth/lig_dom"/>
</dbReference>
<name>A0ABW7BJF9_9ACTN</name>
<keyword evidence="2" id="KW-0596">Phosphopantetheine</keyword>
<dbReference type="Gene3D" id="3.30.559.30">
    <property type="entry name" value="Nonribosomal peptide synthetase, condensation domain"/>
    <property type="match status" value="1"/>
</dbReference>
<dbReference type="SMART" id="SM00823">
    <property type="entry name" value="PKS_PP"/>
    <property type="match status" value="1"/>
</dbReference>
<comment type="caution">
    <text evidence="5">The sequence shown here is derived from an EMBL/GenBank/DDBJ whole genome shotgun (WGS) entry which is preliminary data.</text>
</comment>
<keyword evidence="6" id="KW-1185">Reference proteome</keyword>
<dbReference type="PROSITE" id="PS00012">
    <property type="entry name" value="PHOSPHOPANTETHEINE"/>
    <property type="match status" value="1"/>
</dbReference>
<dbReference type="Gene3D" id="3.30.559.10">
    <property type="entry name" value="Chloramphenicol acetyltransferase-like domain"/>
    <property type="match status" value="1"/>
</dbReference>
<feature type="non-terminal residue" evidence="5">
    <location>
        <position position="1"/>
    </location>
</feature>
<organism evidence="5 6">
    <name type="scientific">Streptomyces cinerochromogenes</name>
    <dbReference type="NCBI Taxonomy" id="66422"/>
    <lineage>
        <taxon>Bacteria</taxon>
        <taxon>Bacillati</taxon>
        <taxon>Actinomycetota</taxon>
        <taxon>Actinomycetes</taxon>
        <taxon>Kitasatosporales</taxon>
        <taxon>Streptomycetaceae</taxon>
        <taxon>Streptomyces</taxon>
    </lineage>
</organism>
<dbReference type="Pfam" id="PF00550">
    <property type="entry name" value="PP-binding"/>
    <property type="match status" value="1"/>
</dbReference>
<gene>
    <name evidence="5" type="ORF">ACGFZB_42140</name>
</gene>
<dbReference type="PANTHER" id="PTHR45527">
    <property type="entry name" value="NONRIBOSOMAL PEPTIDE SYNTHETASE"/>
    <property type="match status" value="1"/>
</dbReference>
<dbReference type="PANTHER" id="PTHR45527:SF1">
    <property type="entry name" value="FATTY ACID SYNTHASE"/>
    <property type="match status" value="1"/>
</dbReference>
<dbReference type="InterPro" id="IPR020806">
    <property type="entry name" value="PKS_PP-bd"/>
</dbReference>
<reference evidence="5 6" key="1">
    <citation type="submission" date="2024-10" db="EMBL/GenBank/DDBJ databases">
        <title>The Natural Products Discovery Center: Release of the First 8490 Sequenced Strains for Exploring Actinobacteria Biosynthetic Diversity.</title>
        <authorList>
            <person name="Kalkreuter E."/>
            <person name="Kautsar S.A."/>
            <person name="Yang D."/>
            <person name="Bader C.D."/>
            <person name="Teijaro C.N."/>
            <person name="Fluegel L."/>
            <person name="Davis C.M."/>
            <person name="Simpson J.R."/>
            <person name="Lauterbach L."/>
            <person name="Steele A.D."/>
            <person name="Gui C."/>
            <person name="Meng S."/>
            <person name="Li G."/>
            <person name="Viehrig K."/>
            <person name="Ye F."/>
            <person name="Su P."/>
            <person name="Kiefer A.F."/>
            <person name="Nichols A."/>
            <person name="Cepeda A.J."/>
            <person name="Yan W."/>
            <person name="Fan B."/>
            <person name="Jiang Y."/>
            <person name="Adhikari A."/>
            <person name="Zheng C.-J."/>
            <person name="Schuster L."/>
            <person name="Cowan T.M."/>
            <person name="Smanski M.J."/>
            <person name="Chevrette M.G."/>
            <person name="De Carvalho L.P.S."/>
            <person name="Shen B."/>
        </authorList>
    </citation>
    <scope>NUCLEOTIDE SEQUENCE [LARGE SCALE GENOMIC DNA]</scope>
    <source>
        <strain evidence="5 6">NPDC048320</strain>
    </source>
</reference>
<dbReference type="InterPro" id="IPR001242">
    <property type="entry name" value="Condensation_dom"/>
</dbReference>